<dbReference type="EMBL" id="MU620912">
    <property type="protein sequence ID" value="KAI8580509.1"/>
    <property type="molecule type" value="Genomic_DNA"/>
</dbReference>
<dbReference type="GeneID" id="75913761"/>
<evidence type="ECO:0000313" key="2">
    <source>
        <dbReference type="Proteomes" id="UP001206595"/>
    </source>
</evidence>
<keyword evidence="2" id="KW-1185">Reference proteome</keyword>
<reference evidence="1" key="2">
    <citation type="journal article" date="2022" name="Proc. Natl. Acad. Sci. U.S.A.">
        <title>Diploid-dominant life cycles characterize the early evolution of Fungi.</title>
        <authorList>
            <person name="Amses K.R."/>
            <person name="Simmons D.R."/>
            <person name="Longcore J.E."/>
            <person name="Mondo S.J."/>
            <person name="Seto K."/>
            <person name="Jeronimo G.H."/>
            <person name="Bonds A.E."/>
            <person name="Quandt C.A."/>
            <person name="Davis W.J."/>
            <person name="Chang Y."/>
            <person name="Federici B.A."/>
            <person name="Kuo A."/>
            <person name="LaButti K."/>
            <person name="Pangilinan J."/>
            <person name="Andreopoulos W."/>
            <person name="Tritt A."/>
            <person name="Riley R."/>
            <person name="Hundley H."/>
            <person name="Johnson J."/>
            <person name="Lipzen A."/>
            <person name="Barry K."/>
            <person name="Lang B.F."/>
            <person name="Cuomo C.A."/>
            <person name="Buchler N.E."/>
            <person name="Grigoriev I.V."/>
            <person name="Spatafora J.W."/>
            <person name="Stajich J.E."/>
            <person name="James T.Y."/>
        </authorList>
    </citation>
    <scope>NUCLEOTIDE SEQUENCE</scope>
    <source>
        <strain evidence="1">AG</strain>
    </source>
</reference>
<gene>
    <name evidence="1" type="ORF">K450DRAFT_237387</name>
</gene>
<sequence>MKKLTSILYSYKVISIIPCHHPLINIFYIGDWIQESVWHLESLSCCNHALTQR</sequence>
<protein>
    <submittedName>
        <fullName evidence="1">Uncharacterized protein</fullName>
    </submittedName>
</protein>
<proteinExistence type="predicted"/>
<name>A0AAD5EBN8_UMBRA</name>
<dbReference type="AlphaFoldDB" id="A0AAD5EBN8"/>
<organism evidence="1 2">
    <name type="scientific">Umbelopsis ramanniana AG</name>
    <dbReference type="NCBI Taxonomy" id="1314678"/>
    <lineage>
        <taxon>Eukaryota</taxon>
        <taxon>Fungi</taxon>
        <taxon>Fungi incertae sedis</taxon>
        <taxon>Mucoromycota</taxon>
        <taxon>Mucoromycotina</taxon>
        <taxon>Umbelopsidomycetes</taxon>
        <taxon>Umbelopsidales</taxon>
        <taxon>Umbelopsidaceae</taxon>
        <taxon>Umbelopsis</taxon>
    </lineage>
</organism>
<accession>A0AAD5EBN8</accession>
<dbReference type="Proteomes" id="UP001206595">
    <property type="component" value="Unassembled WGS sequence"/>
</dbReference>
<dbReference type="RefSeq" id="XP_051445513.1">
    <property type="nucleotide sequence ID" value="XM_051588416.1"/>
</dbReference>
<comment type="caution">
    <text evidence="1">The sequence shown here is derived from an EMBL/GenBank/DDBJ whole genome shotgun (WGS) entry which is preliminary data.</text>
</comment>
<evidence type="ECO:0000313" key="1">
    <source>
        <dbReference type="EMBL" id="KAI8580509.1"/>
    </source>
</evidence>
<reference evidence="1" key="1">
    <citation type="submission" date="2021-06" db="EMBL/GenBank/DDBJ databases">
        <authorList>
            <consortium name="DOE Joint Genome Institute"/>
            <person name="Mondo S.J."/>
            <person name="Amses K.R."/>
            <person name="Simmons D.R."/>
            <person name="Longcore J.E."/>
            <person name="Seto K."/>
            <person name="Alves G.H."/>
            <person name="Bonds A.E."/>
            <person name="Quandt C.A."/>
            <person name="Davis W.J."/>
            <person name="Chang Y."/>
            <person name="Letcher P.M."/>
            <person name="Powell M.J."/>
            <person name="Kuo A."/>
            <person name="Labutti K."/>
            <person name="Pangilinan J."/>
            <person name="Andreopoulos W."/>
            <person name="Tritt A."/>
            <person name="Riley R."/>
            <person name="Hundley H."/>
            <person name="Johnson J."/>
            <person name="Lipzen A."/>
            <person name="Barry K."/>
            <person name="Berbee M.L."/>
            <person name="Buchler N.E."/>
            <person name="Grigoriev I.V."/>
            <person name="Spatafora J.W."/>
            <person name="Stajich J.E."/>
            <person name="James T.Y."/>
        </authorList>
    </citation>
    <scope>NUCLEOTIDE SEQUENCE</scope>
    <source>
        <strain evidence="1">AG</strain>
    </source>
</reference>